<dbReference type="Pfam" id="PF00072">
    <property type="entry name" value="Response_reg"/>
    <property type="match status" value="1"/>
</dbReference>
<evidence type="ECO:0000256" key="6">
    <source>
        <dbReference type="ARBA" id="ARBA00023163"/>
    </source>
</evidence>
<feature type="modified residue" description="4-aspartylphosphate" evidence="8">
    <location>
        <position position="54"/>
    </location>
</feature>
<evidence type="ECO:0000256" key="5">
    <source>
        <dbReference type="ARBA" id="ARBA00023125"/>
    </source>
</evidence>
<comment type="function">
    <text evidence="7">This protein is a positive regulator for the phosphate regulon. Transcription of this operon is positively regulated by PhoB and PhoR when phosphate is limited.</text>
</comment>
<dbReference type="FunFam" id="1.10.10.10:FF:000018">
    <property type="entry name" value="DNA-binding response regulator ResD"/>
    <property type="match status" value="1"/>
</dbReference>
<organism evidence="12 13">
    <name type="scientific">Desulfarculus baarsii (strain ATCC 33931 / DSM 2075 / LMG 7858 / VKM B-1802 / 2st14)</name>
    <dbReference type="NCBI Taxonomy" id="644282"/>
    <lineage>
        <taxon>Bacteria</taxon>
        <taxon>Pseudomonadati</taxon>
        <taxon>Thermodesulfobacteriota</taxon>
        <taxon>Desulfarculia</taxon>
        <taxon>Desulfarculales</taxon>
        <taxon>Desulfarculaceae</taxon>
        <taxon>Desulfarculus</taxon>
    </lineage>
</organism>
<keyword evidence="6" id="KW-0804">Transcription</keyword>
<evidence type="ECO:0000256" key="9">
    <source>
        <dbReference type="PROSITE-ProRule" id="PRU01091"/>
    </source>
</evidence>
<keyword evidence="4" id="KW-0805">Transcription regulation</keyword>
<dbReference type="Pfam" id="PF00486">
    <property type="entry name" value="Trans_reg_C"/>
    <property type="match status" value="1"/>
</dbReference>
<dbReference type="RefSeq" id="WP_013257888.1">
    <property type="nucleotide sequence ID" value="NC_014365.1"/>
</dbReference>
<dbReference type="PANTHER" id="PTHR48111">
    <property type="entry name" value="REGULATOR OF RPOS"/>
    <property type="match status" value="1"/>
</dbReference>
<dbReference type="Proteomes" id="UP000009047">
    <property type="component" value="Chromosome"/>
</dbReference>
<dbReference type="AlphaFoldDB" id="E1QIL1"/>
<dbReference type="SUPFAM" id="SSF46894">
    <property type="entry name" value="C-terminal effector domain of the bipartite response regulators"/>
    <property type="match status" value="1"/>
</dbReference>
<keyword evidence="5 9" id="KW-0238">DNA-binding</keyword>
<dbReference type="PROSITE" id="PS50110">
    <property type="entry name" value="RESPONSE_REGULATORY"/>
    <property type="match status" value="1"/>
</dbReference>
<dbReference type="EMBL" id="CP002085">
    <property type="protein sequence ID" value="ADK84434.1"/>
    <property type="molecule type" value="Genomic_DNA"/>
</dbReference>
<evidence type="ECO:0000313" key="12">
    <source>
        <dbReference type="EMBL" id="ADK84434.1"/>
    </source>
</evidence>
<feature type="domain" description="Response regulatory" evidence="10">
    <location>
        <begin position="5"/>
        <end position="121"/>
    </location>
</feature>
<dbReference type="PROSITE" id="PS51755">
    <property type="entry name" value="OMPR_PHOB"/>
    <property type="match status" value="1"/>
</dbReference>
<proteinExistence type="predicted"/>
<dbReference type="PANTHER" id="PTHR48111:SF1">
    <property type="entry name" value="TWO-COMPONENT RESPONSE REGULATOR ORR33"/>
    <property type="match status" value="1"/>
</dbReference>
<dbReference type="SUPFAM" id="SSF52172">
    <property type="entry name" value="CheY-like"/>
    <property type="match status" value="1"/>
</dbReference>
<dbReference type="CDD" id="cd00383">
    <property type="entry name" value="trans_reg_C"/>
    <property type="match status" value="1"/>
</dbReference>
<dbReference type="STRING" id="644282.Deba_1066"/>
<keyword evidence="13" id="KW-1185">Reference proteome</keyword>
<dbReference type="SMART" id="SM00448">
    <property type="entry name" value="REC"/>
    <property type="match status" value="1"/>
</dbReference>
<sequence>MNASTILVVEDEQDIIDLVEFNLRQAGFNVIKATNGLDGLRLAKEKKPALLVLDLMLPGLEGQEVCRRLKQGDDTRRIPVLMLTALASETDRIVGFELGADDYLAKPFSPRELVLRVRAILRRQTGPEEQSAPLRKDALVIHPDRFEVRIDDEMVALTATEFKLLHHLVANAGRVQTRQQLLEHVWGYEYDGYARTVDTHVRRLRKKIGPLSDDIETIRGIGYRYKE</sequence>
<accession>E1QIL1</accession>
<evidence type="ECO:0000256" key="3">
    <source>
        <dbReference type="ARBA" id="ARBA00023012"/>
    </source>
</evidence>
<dbReference type="GO" id="GO:0005829">
    <property type="term" value="C:cytosol"/>
    <property type="evidence" value="ECO:0007669"/>
    <property type="project" value="TreeGrafter"/>
</dbReference>
<evidence type="ECO:0000256" key="7">
    <source>
        <dbReference type="ARBA" id="ARBA00024735"/>
    </source>
</evidence>
<dbReference type="FunFam" id="3.40.50.2300:FF:000001">
    <property type="entry name" value="DNA-binding response regulator PhoB"/>
    <property type="match status" value="1"/>
</dbReference>
<dbReference type="OrthoDB" id="368799at2"/>
<protein>
    <recommendedName>
        <fullName evidence="1">Phosphate regulon transcriptional regulatory protein PhoB</fullName>
    </recommendedName>
</protein>
<evidence type="ECO:0000256" key="8">
    <source>
        <dbReference type="PROSITE-ProRule" id="PRU00169"/>
    </source>
</evidence>
<dbReference type="HOGENOM" id="CLU_000445_30_4_7"/>
<dbReference type="InterPro" id="IPR001789">
    <property type="entry name" value="Sig_transdc_resp-reg_receiver"/>
</dbReference>
<evidence type="ECO:0000256" key="2">
    <source>
        <dbReference type="ARBA" id="ARBA00022553"/>
    </source>
</evidence>
<dbReference type="InterPro" id="IPR036388">
    <property type="entry name" value="WH-like_DNA-bd_sf"/>
</dbReference>
<dbReference type="Gene3D" id="6.10.250.690">
    <property type="match status" value="1"/>
</dbReference>
<feature type="domain" description="OmpR/PhoB-type" evidence="11">
    <location>
        <begin position="130"/>
        <end position="227"/>
    </location>
</feature>
<gene>
    <name evidence="12" type="ordered locus">Deba_1066</name>
</gene>
<dbReference type="InterPro" id="IPR001867">
    <property type="entry name" value="OmpR/PhoB-type_DNA-bd"/>
</dbReference>
<dbReference type="KEGG" id="dbr:Deba_1066"/>
<keyword evidence="3" id="KW-0902">Two-component regulatory system</keyword>
<dbReference type="GO" id="GO:0000156">
    <property type="term" value="F:phosphorelay response regulator activity"/>
    <property type="evidence" value="ECO:0007669"/>
    <property type="project" value="TreeGrafter"/>
</dbReference>
<dbReference type="Gene3D" id="1.10.10.10">
    <property type="entry name" value="Winged helix-like DNA-binding domain superfamily/Winged helix DNA-binding domain"/>
    <property type="match status" value="1"/>
</dbReference>
<keyword evidence="2 8" id="KW-0597">Phosphoprotein</keyword>
<evidence type="ECO:0000256" key="4">
    <source>
        <dbReference type="ARBA" id="ARBA00023015"/>
    </source>
</evidence>
<evidence type="ECO:0000256" key="1">
    <source>
        <dbReference type="ARBA" id="ARBA00013332"/>
    </source>
</evidence>
<dbReference type="GO" id="GO:0000976">
    <property type="term" value="F:transcription cis-regulatory region binding"/>
    <property type="evidence" value="ECO:0007669"/>
    <property type="project" value="TreeGrafter"/>
</dbReference>
<reference evidence="12 13" key="1">
    <citation type="journal article" date="2010" name="Stand. Genomic Sci.">
        <title>Complete genome sequence of Desulfarculus baarsii type strain (2st14).</title>
        <authorList>
            <person name="Sun H."/>
            <person name="Spring S."/>
            <person name="Lapidus A."/>
            <person name="Davenport K."/>
            <person name="Del Rio T.G."/>
            <person name="Tice H."/>
            <person name="Nolan M."/>
            <person name="Copeland A."/>
            <person name="Cheng J.F."/>
            <person name="Lucas S."/>
            <person name="Tapia R."/>
            <person name="Goodwin L."/>
            <person name="Pitluck S."/>
            <person name="Ivanova N."/>
            <person name="Pagani I."/>
            <person name="Mavromatis K."/>
            <person name="Ovchinnikova G."/>
            <person name="Pati A."/>
            <person name="Chen A."/>
            <person name="Palaniappan K."/>
            <person name="Hauser L."/>
            <person name="Chang Y.J."/>
            <person name="Jeffries C.D."/>
            <person name="Detter J.C."/>
            <person name="Han C."/>
            <person name="Rohde M."/>
            <person name="Brambilla E."/>
            <person name="Goker M."/>
            <person name="Woyke T."/>
            <person name="Bristow J."/>
            <person name="Eisen J.A."/>
            <person name="Markowitz V."/>
            <person name="Hugenholtz P."/>
            <person name="Kyrpides N.C."/>
            <person name="Klenk H.P."/>
            <person name="Land M."/>
        </authorList>
    </citation>
    <scope>NUCLEOTIDE SEQUENCE [LARGE SCALE GENOMIC DNA]</scope>
    <source>
        <strain evidence="13">ATCC 33931 / DSM 2075 / LMG 7858 / VKM B-1802 / 2st14</strain>
    </source>
</reference>
<dbReference type="InterPro" id="IPR039420">
    <property type="entry name" value="WalR-like"/>
</dbReference>
<evidence type="ECO:0000313" key="13">
    <source>
        <dbReference type="Proteomes" id="UP000009047"/>
    </source>
</evidence>
<evidence type="ECO:0000259" key="11">
    <source>
        <dbReference type="PROSITE" id="PS51755"/>
    </source>
</evidence>
<dbReference type="eggNOG" id="COG0745">
    <property type="taxonomic scope" value="Bacteria"/>
</dbReference>
<dbReference type="InterPro" id="IPR016032">
    <property type="entry name" value="Sig_transdc_resp-reg_C-effctor"/>
</dbReference>
<name>E1QIL1_DESB2</name>
<evidence type="ECO:0000259" key="10">
    <source>
        <dbReference type="PROSITE" id="PS50110"/>
    </source>
</evidence>
<feature type="DNA-binding region" description="OmpR/PhoB-type" evidence="9">
    <location>
        <begin position="130"/>
        <end position="227"/>
    </location>
</feature>
<dbReference type="GO" id="GO:0032993">
    <property type="term" value="C:protein-DNA complex"/>
    <property type="evidence" value="ECO:0007669"/>
    <property type="project" value="TreeGrafter"/>
</dbReference>
<dbReference type="SMART" id="SM00862">
    <property type="entry name" value="Trans_reg_C"/>
    <property type="match status" value="1"/>
</dbReference>
<dbReference type="GO" id="GO:0006355">
    <property type="term" value="P:regulation of DNA-templated transcription"/>
    <property type="evidence" value="ECO:0007669"/>
    <property type="project" value="InterPro"/>
</dbReference>
<dbReference type="InterPro" id="IPR011006">
    <property type="entry name" value="CheY-like_superfamily"/>
</dbReference>
<dbReference type="Gene3D" id="3.40.50.2300">
    <property type="match status" value="1"/>
</dbReference>